<feature type="domain" description="Tyr recombinase" evidence="5">
    <location>
        <begin position="172"/>
        <end position="339"/>
    </location>
</feature>
<evidence type="ECO:0000256" key="3">
    <source>
        <dbReference type="ARBA" id="ARBA00023172"/>
    </source>
</evidence>
<dbReference type="PROSITE" id="PS51900">
    <property type="entry name" value="CB"/>
    <property type="match status" value="1"/>
</dbReference>
<evidence type="ECO:0000313" key="8">
    <source>
        <dbReference type="Proteomes" id="UP000009374"/>
    </source>
</evidence>
<dbReference type="EMBL" id="GG693864">
    <property type="protein sequence ID" value="EES53373.1"/>
    <property type="molecule type" value="Genomic_DNA"/>
</dbReference>
<evidence type="ECO:0000259" key="6">
    <source>
        <dbReference type="PROSITE" id="PS51900"/>
    </source>
</evidence>
<dbReference type="Gene3D" id="1.10.443.10">
    <property type="entry name" value="Intergrase catalytic core"/>
    <property type="match status" value="1"/>
</dbReference>
<dbReference type="Pfam" id="PF00589">
    <property type="entry name" value="Phage_integrase"/>
    <property type="match status" value="1"/>
</dbReference>
<evidence type="ECO:0000256" key="2">
    <source>
        <dbReference type="ARBA" id="ARBA00023125"/>
    </source>
</evidence>
<accession>C6HVL4</accession>
<reference evidence="7 8" key="1">
    <citation type="journal article" date="2009" name="Appl. Environ. Microbiol.">
        <title>Community genomic and proteomic analyses of chemoautotrophic iron-oxidizing "Leptospirillum rubarum" (Group II) and "Leptospirillum ferrodiazotrophum" (Group III) bacteria in acid mine drainage biofilms.</title>
        <authorList>
            <person name="Goltsman D.S."/>
            <person name="Denef V.J."/>
            <person name="Singer S.W."/>
            <person name="VerBerkmoes N.C."/>
            <person name="Lefsrud M."/>
            <person name="Mueller R.S."/>
            <person name="Dick G.J."/>
            <person name="Sun C.L."/>
            <person name="Wheeler K.E."/>
            <person name="Zemla A."/>
            <person name="Baker B.J."/>
            <person name="Hauser L."/>
            <person name="Land M."/>
            <person name="Shah M.B."/>
            <person name="Thelen M.P."/>
            <person name="Hettich R.L."/>
            <person name="Banfield J.F."/>
        </authorList>
    </citation>
    <scope>NUCLEOTIDE SEQUENCE [LARGE SCALE GENOMIC DNA]</scope>
</reference>
<dbReference type="InterPro" id="IPR044068">
    <property type="entry name" value="CB"/>
</dbReference>
<dbReference type="GO" id="GO:0003677">
    <property type="term" value="F:DNA binding"/>
    <property type="evidence" value="ECO:0007669"/>
    <property type="project" value="UniProtKB-UniRule"/>
</dbReference>
<dbReference type="InterPro" id="IPR010998">
    <property type="entry name" value="Integrase_recombinase_N"/>
</dbReference>
<evidence type="ECO:0000313" key="7">
    <source>
        <dbReference type="EMBL" id="EES53373.1"/>
    </source>
</evidence>
<dbReference type="SUPFAM" id="SSF56349">
    <property type="entry name" value="DNA breaking-rejoining enzymes"/>
    <property type="match status" value="1"/>
</dbReference>
<evidence type="ECO:0000256" key="4">
    <source>
        <dbReference type="PROSITE-ProRule" id="PRU01248"/>
    </source>
</evidence>
<dbReference type="CDD" id="cd00796">
    <property type="entry name" value="INT_Rci_Hp1_C"/>
    <property type="match status" value="1"/>
</dbReference>
<dbReference type="GO" id="GO:0015074">
    <property type="term" value="P:DNA integration"/>
    <property type="evidence" value="ECO:0007669"/>
    <property type="project" value="UniProtKB-KW"/>
</dbReference>
<dbReference type="InterPro" id="IPR011010">
    <property type="entry name" value="DNA_brk_join_enz"/>
</dbReference>
<dbReference type="InterPro" id="IPR002104">
    <property type="entry name" value="Integrase_catalytic"/>
</dbReference>
<organism evidence="7 8">
    <name type="scientific">Leptospirillum ferrodiazotrophum</name>
    <dbReference type="NCBI Taxonomy" id="412449"/>
    <lineage>
        <taxon>Bacteria</taxon>
        <taxon>Pseudomonadati</taxon>
        <taxon>Nitrospirota</taxon>
        <taxon>Nitrospiria</taxon>
        <taxon>Nitrospirales</taxon>
        <taxon>Nitrospiraceae</taxon>
        <taxon>Leptospirillum</taxon>
    </lineage>
</organism>
<gene>
    <name evidence="7" type="ORF">UBAL3_79320022</name>
</gene>
<protein>
    <submittedName>
        <fullName evidence="7">Phage integrase family protein</fullName>
    </submittedName>
</protein>
<sequence>MASFYKRNLSDSTVWEVKIRRKGYPVQMRSFDKREDGEKWAREIESSMDRGVFKSTKEGEKTTLKEALDRYLEEVSKHKKGHRRERSRIEKWKAHSLSSRYLASIGPKDIADYASERKSEGFSMRTIHLELAIISHLYNYAAAKWGMRALENPVAPTRVKGTDPHRGQNYRGRERTLSLSEKEKLFEHLNEEMKQIVTLALETGMRRGELISLTISNVDLTKKIVKLDETKNGDSREVPLSPAAVDTLKAVLGNKKIVGFDGKLWTMGPDRVTSVFANAAKEAGLKDIRFHDLRHTAATKLAGIYQAHELAKILGHKVLNMVMRYYNPTGEDLGKKMWESSTNHKTSTPEK</sequence>
<evidence type="ECO:0000259" key="5">
    <source>
        <dbReference type="PROSITE" id="PS51898"/>
    </source>
</evidence>
<keyword evidence="3" id="KW-0233">DNA recombination</keyword>
<dbReference type="InterPro" id="IPR050090">
    <property type="entry name" value="Tyrosine_recombinase_XerCD"/>
</dbReference>
<dbReference type="Proteomes" id="UP000009374">
    <property type="component" value="Unassembled WGS sequence"/>
</dbReference>
<dbReference type="InterPro" id="IPR013762">
    <property type="entry name" value="Integrase-like_cat_sf"/>
</dbReference>
<dbReference type="PANTHER" id="PTHR30349:SF94">
    <property type="entry name" value="INTEGRASE_RECOMBINASE HI_1414-RELATED"/>
    <property type="match status" value="1"/>
</dbReference>
<dbReference type="Gene3D" id="1.10.150.130">
    <property type="match status" value="1"/>
</dbReference>
<evidence type="ECO:0000256" key="1">
    <source>
        <dbReference type="ARBA" id="ARBA00022908"/>
    </source>
</evidence>
<proteinExistence type="predicted"/>
<keyword evidence="8" id="KW-1185">Reference proteome</keyword>
<dbReference type="PANTHER" id="PTHR30349">
    <property type="entry name" value="PHAGE INTEGRASE-RELATED"/>
    <property type="match status" value="1"/>
</dbReference>
<feature type="domain" description="Core-binding (CB)" evidence="6">
    <location>
        <begin position="62"/>
        <end position="142"/>
    </location>
</feature>
<dbReference type="PROSITE" id="PS51898">
    <property type="entry name" value="TYR_RECOMBINASE"/>
    <property type="match status" value="1"/>
</dbReference>
<name>C6HVL4_9BACT</name>
<keyword evidence="1" id="KW-0229">DNA integration</keyword>
<dbReference type="GO" id="GO:0006310">
    <property type="term" value="P:DNA recombination"/>
    <property type="evidence" value="ECO:0007669"/>
    <property type="project" value="UniProtKB-KW"/>
</dbReference>
<keyword evidence="2 4" id="KW-0238">DNA-binding</keyword>
<dbReference type="AlphaFoldDB" id="C6HVL4"/>